<dbReference type="Proteomes" id="UP000239711">
    <property type="component" value="Unassembled WGS sequence"/>
</dbReference>
<dbReference type="Gene3D" id="1.25.40.10">
    <property type="entry name" value="Tetratricopeptide repeat domain"/>
    <property type="match status" value="3"/>
</dbReference>
<accession>A0A2S9J332</accession>
<dbReference type="PROSITE" id="PS50005">
    <property type="entry name" value="TPR"/>
    <property type="match status" value="4"/>
</dbReference>
<dbReference type="SUPFAM" id="SSF48452">
    <property type="entry name" value="TPR-like"/>
    <property type="match status" value="2"/>
</dbReference>
<name>A0A2S9J332_9SPHI</name>
<evidence type="ECO:0000256" key="2">
    <source>
        <dbReference type="ARBA" id="ARBA00022803"/>
    </source>
</evidence>
<sequence length="326" mass="37501">MSLTNNRYFLLASAQLFPLTFLEPAEMAVDDPALALAREAFTSFRNGQLELAREQYTTAIQQFSDQPFFYACRSLLNMALGDEEGAFYDSQVAKSLDFNYQAFLEWVENRPIESVFLGSGIELQQILSDALEITQQFDYERTLKIYAYGRENYPNSVELLVSRGALYIWLLRYDKALSDLNQAISLDPAYAQAYLLRAKLLKGIREHEKAKADFDTSVEIQPDASIVYEERGGFLVDLKLYDEALLDFDKLVNLLPEDFYVHALRADLFEKMENWEAALHDYSKAISLNPYYSDLYAYRADMKDRLGDIVGAAQDRHMFEELEKEG</sequence>
<feature type="repeat" description="TPR" evidence="3">
    <location>
        <begin position="259"/>
        <end position="292"/>
    </location>
</feature>
<evidence type="ECO:0000256" key="3">
    <source>
        <dbReference type="PROSITE-ProRule" id="PRU00339"/>
    </source>
</evidence>
<evidence type="ECO:0000313" key="4">
    <source>
        <dbReference type="EMBL" id="PRD47197.1"/>
    </source>
</evidence>
<keyword evidence="1" id="KW-0677">Repeat</keyword>
<organism evidence="4 5">
    <name type="scientific">Sphingobacterium haloxyli</name>
    <dbReference type="NCBI Taxonomy" id="2100533"/>
    <lineage>
        <taxon>Bacteria</taxon>
        <taxon>Pseudomonadati</taxon>
        <taxon>Bacteroidota</taxon>
        <taxon>Sphingobacteriia</taxon>
        <taxon>Sphingobacteriales</taxon>
        <taxon>Sphingobacteriaceae</taxon>
        <taxon>Sphingobacterium</taxon>
    </lineage>
</organism>
<keyword evidence="2 3" id="KW-0802">TPR repeat</keyword>
<dbReference type="EMBL" id="PVBQ01000008">
    <property type="protein sequence ID" value="PRD47197.1"/>
    <property type="molecule type" value="Genomic_DNA"/>
</dbReference>
<evidence type="ECO:0000313" key="5">
    <source>
        <dbReference type="Proteomes" id="UP000239711"/>
    </source>
</evidence>
<proteinExistence type="predicted"/>
<gene>
    <name evidence="4" type="ORF">C5745_12385</name>
</gene>
<dbReference type="RefSeq" id="WP_105717314.1">
    <property type="nucleotide sequence ID" value="NZ_PVBQ01000008.1"/>
</dbReference>
<feature type="repeat" description="TPR" evidence="3">
    <location>
        <begin position="225"/>
        <end position="258"/>
    </location>
</feature>
<dbReference type="OrthoDB" id="712930at2"/>
<keyword evidence="5" id="KW-1185">Reference proteome</keyword>
<dbReference type="InterPro" id="IPR011990">
    <property type="entry name" value="TPR-like_helical_dom_sf"/>
</dbReference>
<comment type="caution">
    <text evidence="4">The sequence shown here is derived from an EMBL/GenBank/DDBJ whole genome shotgun (WGS) entry which is preliminary data.</text>
</comment>
<dbReference type="SMART" id="SM00028">
    <property type="entry name" value="TPR"/>
    <property type="match status" value="5"/>
</dbReference>
<dbReference type="InterPro" id="IPR050498">
    <property type="entry name" value="Ycf3"/>
</dbReference>
<dbReference type="Pfam" id="PF13181">
    <property type="entry name" value="TPR_8"/>
    <property type="match status" value="2"/>
</dbReference>
<feature type="repeat" description="TPR" evidence="3">
    <location>
        <begin position="157"/>
        <end position="190"/>
    </location>
</feature>
<dbReference type="PANTHER" id="PTHR44858">
    <property type="entry name" value="TETRATRICOPEPTIDE REPEAT PROTEIN 6"/>
    <property type="match status" value="1"/>
</dbReference>
<dbReference type="PANTHER" id="PTHR44858:SF1">
    <property type="entry name" value="UDP-N-ACETYLGLUCOSAMINE--PEPTIDE N-ACETYLGLUCOSAMINYLTRANSFERASE SPINDLY-RELATED"/>
    <property type="match status" value="1"/>
</dbReference>
<evidence type="ECO:0000256" key="1">
    <source>
        <dbReference type="ARBA" id="ARBA00022737"/>
    </source>
</evidence>
<feature type="repeat" description="TPR" evidence="3">
    <location>
        <begin position="191"/>
        <end position="224"/>
    </location>
</feature>
<dbReference type="InterPro" id="IPR019734">
    <property type="entry name" value="TPR_rpt"/>
</dbReference>
<dbReference type="AlphaFoldDB" id="A0A2S9J332"/>
<protein>
    <submittedName>
        <fullName evidence="4">Uncharacterized protein</fullName>
    </submittedName>
</protein>
<reference evidence="4 5" key="1">
    <citation type="submission" date="2018-02" db="EMBL/GenBank/DDBJ databases">
        <title>The draft genome of Sphingobacterium sp. 5JN-11.</title>
        <authorList>
            <person name="Liu L."/>
            <person name="Li L."/>
            <person name="Liang L."/>
            <person name="Zhang X."/>
            <person name="Wang T."/>
        </authorList>
    </citation>
    <scope>NUCLEOTIDE SEQUENCE [LARGE SCALE GENOMIC DNA]</scope>
    <source>
        <strain evidence="4 5">5JN-11</strain>
    </source>
</reference>